<reference evidence="1 2" key="1">
    <citation type="journal article" date="2016" name="Sci. Rep.">
        <title>Insights into Adaptations to a Near-Obligate Nematode Endoparasitic Lifestyle from the Finished Genome of Drechmeria coniospora.</title>
        <authorList>
            <person name="Zhang L."/>
            <person name="Zhou Z."/>
            <person name="Guo Q."/>
            <person name="Fokkens L."/>
            <person name="Miskei M."/>
            <person name="Pocsi I."/>
            <person name="Zhang W."/>
            <person name="Chen M."/>
            <person name="Wang L."/>
            <person name="Sun Y."/>
            <person name="Donzelli B.G."/>
            <person name="Gibson D.M."/>
            <person name="Nelson D.R."/>
            <person name="Luo J.G."/>
            <person name="Rep M."/>
            <person name="Liu H."/>
            <person name="Yang S."/>
            <person name="Wang J."/>
            <person name="Krasnoff S.B."/>
            <person name="Xu Y."/>
            <person name="Molnar I."/>
            <person name="Lin M."/>
        </authorList>
    </citation>
    <scope>NUCLEOTIDE SEQUENCE [LARGE SCALE GENOMIC DNA]</scope>
    <source>
        <strain evidence="1 2">ARSEF 6962</strain>
    </source>
</reference>
<protein>
    <submittedName>
        <fullName evidence="1">Uncharacterized protein</fullName>
    </submittedName>
</protein>
<evidence type="ECO:0000313" key="1">
    <source>
        <dbReference type="EMBL" id="KYK54098.1"/>
    </source>
</evidence>
<organism evidence="1 2">
    <name type="scientific">Drechmeria coniospora</name>
    <name type="common">Nematophagous fungus</name>
    <name type="synonym">Meria coniospora</name>
    <dbReference type="NCBI Taxonomy" id="98403"/>
    <lineage>
        <taxon>Eukaryota</taxon>
        <taxon>Fungi</taxon>
        <taxon>Dikarya</taxon>
        <taxon>Ascomycota</taxon>
        <taxon>Pezizomycotina</taxon>
        <taxon>Sordariomycetes</taxon>
        <taxon>Hypocreomycetidae</taxon>
        <taxon>Hypocreales</taxon>
        <taxon>Ophiocordycipitaceae</taxon>
        <taxon>Drechmeria</taxon>
    </lineage>
</organism>
<gene>
    <name evidence="1" type="ORF">DCS_06054</name>
</gene>
<dbReference type="EMBL" id="LAYC01000003">
    <property type="protein sequence ID" value="KYK54098.1"/>
    <property type="molecule type" value="Genomic_DNA"/>
</dbReference>
<sequence length="361" mass="40208">MEDLELAVQVTMSAMLSKLRIRVGQRAVLDIAVPLNRFATEAATHAEFLGRSKRLINDLYLILDRLRADKEIPSESLDARLLPITEPLLEYTGARIAGDQIDKHIVPFSVPDLISLALSQRPWKRLFYVDSPQGDGIFLKFRRVASRSMSRELLDYAERLPGGIQMLVKHRFTTSEAIHLDTMSIDHVIIGMSDGPLHVSDKLKLTVALLALPPANTTTDPLRASARSRSVTVVFCGGHTRFRAQTVSFLSAIMGLPHVDAANDIADGADVLIWERVVGDGTRVEVITMEAIRLDGNSAATLALMSPDTVWLTKALRKSYANRQQHAIVFKDFDCIWPTIGEPWRSQQWPPKPHGTPTYTE</sequence>
<keyword evidence="2" id="KW-1185">Reference proteome</keyword>
<evidence type="ECO:0000313" key="2">
    <source>
        <dbReference type="Proteomes" id="UP000076580"/>
    </source>
</evidence>
<dbReference type="Proteomes" id="UP000076580">
    <property type="component" value="Chromosome 03"/>
</dbReference>
<dbReference type="AlphaFoldDB" id="A0A151GAJ1"/>
<dbReference type="STRING" id="98403.A0A151GAJ1"/>
<name>A0A151GAJ1_DRECN</name>
<dbReference type="InParanoid" id="A0A151GAJ1"/>
<proteinExistence type="predicted"/>
<accession>A0A151GAJ1</accession>
<dbReference type="RefSeq" id="XP_040653450.1">
    <property type="nucleotide sequence ID" value="XM_040803346.1"/>
</dbReference>
<comment type="caution">
    <text evidence="1">The sequence shown here is derived from an EMBL/GenBank/DDBJ whole genome shotgun (WGS) entry which is preliminary data.</text>
</comment>
<dbReference type="GeneID" id="63718697"/>